<dbReference type="GO" id="GO:0005829">
    <property type="term" value="C:cytosol"/>
    <property type="evidence" value="ECO:0007669"/>
    <property type="project" value="TreeGrafter"/>
</dbReference>
<evidence type="ECO:0000313" key="2">
    <source>
        <dbReference type="EMBL" id="MBB4910828.1"/>
    </source>
</evidence>
<organism evidence="2 3">
    <name type="scientific">Actinophytocola algeriensis</name>
    <dbReference type="NCBI Taxonomy" id="1768010"/>
    <lineage>
        <taxon>Bacteria</taxon>
        <taxon>Bacillati</taxon>
        <taxon>Actinomycetota</taxon>
        <taxon>Actinomycetes</taxon>
        <taxon>Pseudonocardiales</taxon>
        <taxon>Pseudonocardiaceae</taxon>
    </lineage>
</organism>
<dbReference type="InterPro" id="IPR001206">
    <property type="entry name" value="Diacylglycerol_kinase_cat_dom"/>
</dbReference>
<dbReference type="InterPro" id="IPR045540">
    <property type="entry name" value="YegS/DAGK_C"/>
</dbReference>
<name>A0A7W7VHW0_9PSEU</name>
<gene>
    <name evidence="2" type="ORF">FHR82_007087</name>
</gene>
<dbReference type="PANTHER" id="PTHR30492">
    <property type="entry name" value="METHYLGLYOXAL SYNTHASE"/>
    <property type="match status" value="1"/>
</dbReference>
<dbReference type="Gene3D" id="2.60.200.40">
    <property type="match status" value="1"/>
</dbReference>
<comment type="caution">
    <text evidence="2">The sequence shown here is derived from an EMBL/GenBank/DDBJ whole genome shotgun (WGS) entry which is preliminary data.</text>
</comment>
<dbReference type="GO" id="GO:0016301">
    <property type="term" value="F:kinase activity"/>
    <property type="evidence" value="ECO:0007669"/>
    <property type="project" value="UniProtKB-KW"/>
</dbReference>
<keyword evidence="2" id="KW-0808">Transferase</keyword>
<dbReference type="SUPFAM" id="SSF111331">
    <property type="entry name" value="NAD kinase/diacylglycerol kinase-like"/>
    <property type="match status" value="1"/>
</dbReference>
<keyword evidence="3" id="KW-1185">Reference proteome</keyword>
<dbReference type="InterPro" id="IPR016064">
    <property type="entry name" value="NAD/diacylglycerol_kinase_sf"/>
</dbReference>
<dbReference type="GO" id="GO:0019242">
    <property type="term" value="P:methylglyoxal biosynthetic process"/>
    <property type="evidence" value="ECO:0007669"/>
    <property type="project" value="InterPro"/>
</dbReference>
<dbReference type="PROSITE" id="PS50146">
    <property type="entry name" value="DAGK"/>
    <property type="match status" value="1"/>
</dbReference>
<evidence type="ECO:0000313" key="3">
    <source>
        <dbReference type="Proteomes" id="UP000520767"/>
    </source>
</evidence>
<dbReference type="InterPro" id="IPR017438">
    <property type="entry name" value="ATP-NAD_kinase_N"/>
</dbReference>
<sequence length="283" mass="29355">MRTVLVANRLSGSGRTDADRVRRLLTDAGAEVEPWDLDQLGDPLPDGTERVVVAGGDGSVGAAARAAAAAGVPLAVLATGTANDFAGALGLPTDLDQACRLAADPHARTEQREIGLVGGHPFVNAAAAGLSAVASRLAKPHKARLGALAYAWGALRAGLTAPHTPCRVLVDGEPVFDGEAWQVVVAVSGAFGGGSNIGGTRHDDDHLDVAVVPARSRLSLVRHGYHMRRGMLTQQDDVPHHRGHEIEVDVPPGTEFNVDGDLHELDPARFTLLKGGVKVVVPA</sequence>
<feature type="domain" description="DAGKc" evidence="1">
    <location>
        <begin position="44"/>
        <end position="121"/>
    </location>
</feature>
<dbReference type="AlphaFoldDB" id="A0A7W7VHW0"/>
<dbReference type="SMART" id="SM00046">
    <property type="entry name" value="DAGKc"/>
    <property type="match status" value="1"/>
</dbReference>
<dbReference type="Pfam" id="PF19279">
    <property type="entry name" value="YegS_C"/>
    <property type="match status" value="1"/>
</dbReference>
<dbReference type="Proteomes" id="UP000520767">
    <property type="component" value="Unassembled WGS sequence"/>
</dbReference>
<dbReference type="InterPro" id="IPR004363">
    <property type="entry name" value="Methylgl_synth"/>
</dbReference>
<reference evidence="2 3" key="1">
    <citation type="submission" date="2020-08" db="EMBL/GenBank/DDBJ databases">
        <title>Genomic Encyclopedia of Type Strains, Phase III (KMG-III): the genomes of soil and plant-associated and newly described type strains.</title>
        <authorList>
            <person name="Whitman W."/>
        </authorList>
    </citation>
    <scope>NUCLEOTIDE SEQUENCE [LARGE SCALE GENOMIC DNA]</scope>
    <source>
        <strain evidence="2 3">CECT 8960</strain>
    </source>
</reference>
<dbReference type="Gene3D" id="3.40.50.10330">
    <property type="entry name" value="Probable inorganic polyphosphate/atp-NAD kinase, domain 1"/>
    <property type="match status" value="1"/>
</dbReference>
<dbReference type="RefSeq" id="WP_184814858.1">
    <property type="nucleotide sequence ID" value="NZ_JACHJQ010000008.1"/>
</dbReference>
<dbReference type="EMBL" id="JACHJQ010000008">
    <property type="protein sequence ID" value="MBB4910828.1"/>
    <property type="molecule type" value="Genomic_DNA"/>
</dbReference>
<keyword evidence="2" id="KW-0418">Kinase</keyword>
<proteinExistence type="predicted"/>
<dbReference type="PANTHER" id="PTHR30492:SF0">
    <property type="entry name" value="METHYLGLYOXAL SYNTHASE"/>
    <property type="match status" value="1"/>
</dbReference>
<accession>A0A7W7VHW0</accession>
<evidence type="ECO:0000259" key="1">
    <source>
        <dbReference type="PROSITE" id="PS50146"/>
    </source>
</evidence>
<dbReference type="Pfam" id="PF00781">
    <property type="entry name" value="DAGK_cat"/>
    <property type="match status" value="1"/>
</dbReference>
<dbReference type="GO" id="GO:0008929">
    <property type="term" value="F:methylglyoxal synthase activity"/>
    <property type="evidence" value="ECO:0007669"/>
    <property type="project" value="InterPro"/>
</dbReference>
<protein>
    <submittedName>
        <fullName evidence="2">Diacylglycerol kinase family enzyme</fullName>
    </submittedName>
</protein>